<keyword evidence="1" id="KW-0479">Metal-binding</keyword>
<evidence type="ECO:0000256" key="1">
    <source>
        <dbReference type="ARBA" id="ARBA00022485"/>
    </source>
</evidence>
<dbReference type="Gene3D" id="3.20.20.70">
    <property type="entry name" value="Aldolase class I"/>
    <property type="match status" value="1"/>
</dbReference>
<organism evidence="2 3">
    <name type="scientific">Azohydromonas caseinilytica</name>
    <dbReference type="NCBI Taxonomy" id="2728836"/>
    <lineage>
        <taxon>Bacteria</taxon>
        <taxon>Pseudomonadati</taxon>
        <taxon>Pseudomonadota</taxon>
        <taxon>Betaproteobacteria</taxon>
        <taxon>Burkholderiales</taxon>
        <taxon>Sphaerotilaceae</taxon>
        <taxon>Azohydromonas</taxon>
    </lineage>
</organism>
<dbReference type="SUPFAM" id="SSF102114">
    <property type="entry name" value="Radical SAM enzymes"/>
    <property type="match status" value="1"/>
</dbReference>
<dbReference type="GO" id="GO:0004076">
    <property type="term" value="F:biotin synthase activity"/>
    <property type="evidence" value="ECO:0007669"/>
    <property type="project" value="InterPro"/>
</dbReference>
<dbReference type="Proteomes" id="UP000574067">
    <property type="component" value="Unassembled WGS sequence"/>
</dbReference>
<dbReference type="GO" id="GO:0009102">
    <property type="term" value="P:biotin biosynthetic process"/>
    <property type="evidence" value="ECO:0007669"/>
    <property type="project" value="InterPro"/>
</dbReference>
<keyword evidence="3" id="KW-1185">Reference proteome</keyword>
<feature type="non-terminal residue" evidence="2">
    <location>
        <position position="73"/>
    </location>
</feature>
<proteinExistence type="predicted"/>
<dbReference type="GO" id="GO:0051539">
    <property type="term" value="F:4 iron, 4 sulfur cluster binding"/>
    <property type="evidence" value="ECO:0007669"/>
    <property type="project" value="UniProtKB-KW"/>
</dbReference>
<gene>
    <name evidence="2" type="ORF">HHL10_29165</name>
</gene>
<reference evidence="2 3" key="1">
    <citation type="submission" date="2020-04" db="EMBL/GenBank/DDBJ databases">
        <title>Azohydromonas sp. isolated from soil.</title>
        <authorList>
            <person name="Dahal R.H."/>
        </authorList>
    </citation>
    <scope>NUCLEOTIDE SEQUENCE [LARGE SCALE GENOMIC DNA]</scope>
    <source>
        <strain evidence="2 3">G-1-1-14</strain>
    </source>
</reference>
<comment type="caution">
    <text evidence="2">The sequence shown here is derived from an EMBL/GenBank/DDBJ whole genome shotgun (WGS) entry which is preliminary data.</text>
</comment>
<dbReference type="InterPro" id="IPR058240">
    <property type="entry name" value="rSAM_sf"/>
</dbReference>
<protein>
    <submittedName>
        <fullName evidence="2">Biotin synthase</fullName>
    </submittedName>
</protein>
<accession>A0A848FJI1</accession>
<dbReference type="GO" id="GO:0051537">
    <property type="term" value="F:2 iron, 2 sulfur cluster binding"/>
    <property type="evidence" value="ECO:0007669"/>
    <property type="project" value="TreeGrafter"/>
</dbReference>
<dbReference type="InterPro" id="IPR002684">
    <property type="entry name" value="Biotin_synth/BioAB"/>
</dbReference>
<dbReference type="PANTHER" id="PTHR22976">
    <property type="entry name" value="BIOTIN SYNTHASE"/>
    <property type="match status" value="1"/>
</dbReference>
<dbReference type="AlphaFoldDB" id="A0A848FJI1"/>
<dbReference type="PANTHER" id="PTHR22976:SF2">
    <property type="entry name" value="BIOTIN SYNTHASE, MITOCHONDRIAL"/>
    <property type="match status" value="1"/>
</dbReference>
<dbReference type="EMBL" id="JABBFW010000052">
    <property type="protein sequence ID" value="NML19045.1"/>
    <property type="molecule type" value="Genomic_DNA"/>
</dbReference>
<keyword evidence="1" id="KW-0004">4Fe-4S</keyword>
<evidence type="ECO:0000313" key="3">
    <source>
        <dbReference type="Proteomes" id="UP000574067"/>
    </source>
</evidence>
<dbReference type="InterPro" id="IPR013785">
    <property type="entry name" value="Aldolase_TIM"/>
</dbReference>
<keyword evidence="1" id="KW-0408">Iron</keyword>
<sequence length="73" mass="8186">MSTVATIPVSSLRRPAPVETKPGRWSVAEVQTLYELPFMELMFRAQQVHREHFDPSEVQLSTLLSIKTGGCAE</sequence>
<name>A0A848FJI1_9BURK</name>
<keyword evidence="1" id="KW-0411">Iron-sulfur</keyword>
<evidence type="ECO:0000313" key="2">
    <source>
        <dbReference type="EMBL" id="NML19045.1"/>
    </source>
</evidence>